<sequence length="33" mass="3599">MVSSSTKLTNTSSPFFIDPIIFSETDTFASLTL</sequence>
<dbReference type="AlphaFoldDB" id="A0A381PS08"/>
<proteinExistence type="predicted"/>
<accession>A0A381PS08</accession>
<protein>
    <submittedName>
        <fullName evidence="1">Uncharacterized protein</fullName>
    </submittedName>
</protein>
<gene>
    <name evidence="1" type="ORF">METZ01_LOCUS22680</name>
</gene>
<dbReference type="EMBL" id="UINC01001072">
    <property type="protein sequence ID" value="SUZ69826.1"/>
    <property type="molecule type" value="Genomic_DNA"/>
</dbReference>
<evidence type="ECO:0000313" key="1">
    <source>
        <dbReference type="EMBL" id="SUZ69826.1"/>
    </source>
</evidence>
<organism evidence="1">
    <name type="scientific">marine metagenome</name>
    <dbReference type="NCBI Taxonomy" id="408172"/>
    <lineage>
        <taxon>unclassified sequences</taxon>
        <taxon>metagenomes</taxon>
        <taxon>ecological metagenomes</taxon>
    </lineage>
</organism>
<reference evidence="1" key="1">
    <citation type="submission" date="2018-05" db="EMBL/GenBank/DDBJ databases">
        <authorList>
            <person name="Lanie J.A."/>
            <person name="Ng W.-L."/>
            <person name="Kazmierczak K.M."/>
            <person name="Andrzejewski T.M."/>
            <person name="Davidsen T.M."/>
            <person name="Wayne K.J."/>
            <person name="Tettelin H."/>
            <person name="Glass J.I."/>
            <person name="Rusch D."/>
            <person name="Podicherti R."/>
            <person name="Tsui H.-C.T."/>
            <person name="Winkler M.E."/>
        </authorList>
    </citation>
    <scope>NUCLEOTIDE SEQUENCE</scope>
</reference>
<name>A0A381PS08_9ZZZZ</name>